<evidence type="ECO:0000256" key="1">
    <source>
        <dbReference type="SAM" id="Phobius"/>
    </source>
</evidence>
<keyword evidence="1" id="KW-0812">Transmembrane</keyword>
<keyword evidence="3" id="KW-1185">Reference proteome</keyword>
<dbReference type="Proteomes" id="UP001597139">
    <property type="component" value="Unassembled WGS sequence"/>
</dbReference>
<proteinExistence type="predicted"/>
<reference evidence="2 3" key="1">
    <citation type="journal article" date="2019" name="Int. J. Syst. Evol. Microbiol.">
        <title>The Global Catalogue of Microorganisms (GCM) 10K type strain sequencing project: providing services to taxonomists for standard genome sequencing and annotation.</title>
        <authorList>
            <consortium name="The Broad Institute Genomics Platform"/>
            <consortium name="The Broad Institute Genome Sequencing Center for Infectious Disease"/>
            <person name="Wu L."/>
            <person name="Ma J."/>
        </authorList>
    </citation>
    <scope>NUCLEOTIDE SEQUENCE [LARGE SCALE GENOMIC DNA]</scope>
    <source>
        <strain evidence="2 3">CGMCC 1.12859</strain>
    </source>
</reference>
<accession>A0ABD6BU06</accession>
<gene>
    <name evidence="2" type="ORF">ACFSAU_13885</name>
</gene>
<keyword evidence="1" id="KW-1133">Transmembrane helix</keyword>
<protein>
    <submittedName>
        <fullName evidence="2">Uncharacterized protein</fullName>
    </submittedName>
</protein>
<name>A0ABD6BU06_9EURY</name>
<sequence>MSDDAESGEPKSGRSALLWVGGAVSLCCLFATPAATGAVGATAAGGATAALGGSVVRIVVSAVAVGALGVALRMRTGSECCDE</sequence>
<feature type="transmembrane region" description="Helical" evidence="1">
    <location>
        <begin position="47"/>
        <end position="72"/>
    </location>
</feature>
<dbReference type="EMBL" id="JBHUCZ010000012">
    <property type="protein sequence ID" value="MFD1568581.1"/>
    <property type="molecule type" value="Genomic_DNA"/>
</dbReference>
<organism evidence="2 3">
    <name type="scientific">Halolamina litorea</name>
    <dbReference type="NCBI Taxonomy" id="1515593"/>
    <lineage>
        <taxon>Archaea</taxon>
        <taxon>Methanobacteriati</taxon>
        <taxon>Methanobacteriota</taxon>
        <taxon>Stenosarchaea group</taxon>
        <taxon>Halobacteria</taxon>
        <taxon>Halobacteriales</taxon>
        <taxon>Haloferacaceae</taxon>
    </lineage>
</organism>
<feature type="transmembrane region" description="Helical" evidence="1">
    <location>
        <begin position="16"/>
        <end position="35"/>
    </location>
</feature>
<dbReference type="RefSeq" id="WP_267648079.1">
    <property type="nucleotide sequence ID" value="NZ_JANHGR010000003.1"/>
</dbReference>
<evidence type="ECO:0000313" key="2">
    <source>
        <dbReference type="EMBL" id="MFD1568581.1"/>
    </source>
</evidence>
<keyword evidence="1" id="KW-0472">Membrane</keyword>
<comment type="caution">
    <text evidence="2">The sequence shown here is derived from an EMBL/GenBank/DDBJ whole genome shotgun (WGS) entry which is preliminary data.</text>
</comment>
<dbReference type="AlphaFoldDB" id="A0ABD6BU06"/>
<evidence type="ECO:0000313" key="3">
    <source>
        <dbReference type="Proteomes" id="UP001597139"/>
    </source>
</evidence>